<accession>A0A4V3WL56</accession>
<proteinExistence type="predicted"/>
<comment type="caution">
    <text evidence="2">The sequence shown here is derived from an EMBL/GenBank/DDBJ whole genome shotgun (WGS) entry which is preliminary data.</text>
</comment>
<dbReference type="Proteomes" id="UP000306102">
    <property type="component" value="Unassembled WGS sequence"/>
</dbReference>
<gene>
    <name evidence="2" type="ORF">TEA_013955</name>
</gene>
<organism evidence="2 3">
    <name type="scientific">Camellia sinensis var. sinensis</name>
    <name type="common">China tea</name>
    <dbReference type="NCBI Taxonomy" id="542762"/>
    <lineage>
        <taxon>Eukaryota</taxon>
        <taxon>Viridiplantae</taxon>
        <taxon>Streptophyta</taxon>
        <taxon>Embryophyta</taxon>
        <taxon>Tracheophyta</taxon>
        <taxon>Spermatophyta</taxon>
        <taxon>Magnoliopsida</taxon>
        <taxon>eudicotyledons</taxon>
        <taxon>Gunneridae</taxon>
        <taxon>Pentapetalae</taxon>
        <taxon>asterids</taxon>
        <taxon>Ericales</taxon>
        <taxon>Theaceae</taxon>
        <taxon>Camellia</taxon>
    </lineage>
</organism>
<protein>
    <submittedName>
        <fullName evidence="2">Uncharacterized protein</fullName>
    </submittedName>
</protein>
<evidence type="ECO:0000313" key="2">
    <source>
        <dbReference type="EMBL" id="THG03437.1"/>
    </source>
</evidence>
<feature type="compositionally biased region" description="Polar residues" evidence="1">
    <location>
        <begin position="1"/>
        <end position="15"/>
    </location>
</feature>
<sequence>MSPSGNTTNPPNSSKAGKKRVRPAAGISQGLSKMAVTFGAFFENTDRRMTEIAHRIGYSHDLSQQRRLVNTELLKLPMSTGQRNKKGSRDEYYHENDLQEWKDGCLRRDEELKDMANKLTDLLTVVNFMMQNNVIQPVFPLHDTPAPTAKASVPREGQKIMPVVL</sequence>
<dbReference type="AlphaFoldDB" id="A0A4V3WL56"/>
<reference evidence="2 3" key="1">
    <citation type="journal article" date="2018" name="Proc. Natl. Acad. Sci. U.S.A.">
        <title>Draft genome sequence of Camellia sinensis var. sinensis provides insights into the evolution of the tea genome and tea quality.</title>
        <authorList>
            <person name="Wei C."/>
            <person name="Yang H."/>
            <person name="Wang S."/>
            <person name="Zhao J."/>
            <person name="Liu C."/>
            <person name="Gao L."/>
            <person name="Xia E."/>
            <person name="Lu Y."/>
            <person name="Tai Y."/>
            <person name="She G."/>
            <person name="Sun J."/>
            <person name="Cao H."/>
            <person name="Tong W."/>
            <person name="Gao Q."/>
            <person name="Li Y."/>
            <person name="Deng W."/>
            <person name="Jiang X."/>
            <person name="Wang W."/>
            <person name="Chen Q."/>
            <person name="Zhang S."/>
            <person name="Li H."/>
            <person name="Wu J."/>
            <person name="Wang P."/>
            <person name="Li P."/>
            <person name="Shi C."/>
            <person name="Zheng F."/>
            <person name="Jian J."/>
            <person name="Huang B."/>
            <person name="Shan D."/>
            <person name="Shi M."/>
            <person name="Fang C."/>
            <person name="Yue Y."/>
            <person name="Li F."/>
            <person name="Li D."/>
            <person name="Wei S."/>
            <person name="Han B."/>
            <person name="Jiang C."/>
            <person name="Yin Y."/>
            <person name="Xia T."/>
            <person name="Zhang Z."/>
            <person name="Bennetzen J.L."/>
            <person name="Zhao S."/>
            <person name="Wan X."/>
        </authorList>
    </citation>
    <scope>NUCLEOTIDE SEQUENCE [LARGE SCALE GENOMIC DNA]</scope>
    <source>
        <strain evidence="3">cv. Shuchazao</strain>
        <tissue evidence="2">Leaf</tissue>
    </source>
</reference>
<name>A0A4V3WL56_CAMSN</name>
<dbReference type="EMBL" id="SDRB02010958">
    <property type="protein sequence ID" value="THG03437.1"/>
    <property type="molecule type" value="Genomic_DNA"/>
</dbReference>
<evidence type="ECO:0000256" key="1">
    <source>
        <dbReference type="SAM" id="MobiDB-lite"/>
    </source>
</evidence>
<feature type="region of interest" description="Disordered" evidence="1">
    <location>
        <begin position="1"/>
        <end position="26"/>
    </location>
</feature>
<keyword evidence="3" id="KW-1185">Reference proteome</keyword>
<evidence type="ECO:0000313" key="3">
    <source>
        <dbReference type="Proteomes" id="UP000306102"/>
    </source>
</evidence>